<reference evidence="2 3" key="1">
    <citation type="submission" date="2014-08" db="EMBL/GenBank/DDBJ databases">
        <authorList>
            <person name="den Bakker H.C."/>
        </authorList>
    </citation>
    <scope>NUCLEOTIDE SEQUENCE [LARGE SCALE GENOMIC DNA]</scope>
    <source>
        <strain evidence="2 3">DSM 18334</strain>
    </source>
</reference>
<reference evidence="2 3" key="2">
    <citation type="submission" date="2014-10" db="EMBL/GenBank/DDBJ databases">
        <title>Comparative genomics of the Paenibacillus odorifer group.</title>
        <authorList>
            <person name="Tsai Y.-C."/>
            <person name="Martin N."/>
            <person name="Korlach J."/>
            <person name="Wiedmann M."/>
        </authorList>
    </citation>
    <scope>NUCLEOTIDE SEQUENCE [LARGE SCALE GENOMIC DNA]</scope>
    <source>
        <strain evidence="2 3">DSM 18334</strain>
    </source>
</reference>
<dbReference type="Proteomes" id="UP000029734">
    <property type="component" value="Unassembled WGS sequence"/>
</dbReference>
<name>A0A098M3F4_9BACL</name>
<feature type="region of interest" description="Disordered" evidence="1">
    <location>
        <begin position="130"/>
        <end position="152"/>
    </location>
</feature>
<comment type="caution">
    <text evidence="2">The sequence shown here is derived from an EMBL/GenBank/DDBJ whole genome shotgun (WGS) entry which is preliminary data.</text>
</comment>
<organism evidence="2 3">
    <name type="scientific">Paenibacillus wynnii</name>
    <dbReference type="NCBI Taxonomy" id="268407"/>
    <lineage>
        <taxon>Bacteria</taxon>
        <taxon>Bacillati</taxon>
        <taxon>Bacillota</taxon>
        <taxon>Bacilli</taxon>
        <taxon>Bacillales</taxon>
        <taxon>Paenibacillaceae</taxon>
        <taxon>Paenibacillus</taxon>
    </lineage>
</organism>
<evidence type="ECO:0000313" key="2">
    <source>
        <dbReference type="EMBL" id="KGE17039.1"/>
    </source>
</evidence>
<gene>
    <name evidence="2" type="ORF">PWYN_20490</name>
</gene>
<evidence type="ECO:0000256" key="1">
    <source>
        <dbReference type="SAM" id="MobiDB-lite"/>
    </source>
</evidence>
<dbReference type="RefSeq" id="WP_036655478.1">
    <property type="nucleotide sequence ID" value="NZ_JQCR01000003.1"/>
</dbReference>
<sequence>MKRNWKAVCTGIIAGAMLLTGNTGWMSQSEVASAASAKPLTVDQVIGKLTASSKTLKSYHLNSNKKLDIQTSGMSFSVSNTLDIDINRLPKFSATGTNELKYFGTESSFDLYANDKEFYQLLDGSMLIEQNEDETTVSEDDVTGESGEEPIDPDAQYWVLADKLDWDALYTKGQFDPASMLDSVKNYKKSMKVSDVGSQTVLQFTITEPKAAKMLIELYDQDIVMDSGTIQPKSVTWKLYANKKTWQTEKLTVNLSYSLVVDGEKDTHNTKIEAKYSNHNKVAVVVKPAELE</sequence>
<proteinExistence type="predicted"/>
<dbReference type="AlphaFoldDB" id="A0A098M3F4"/>
<dbReference type="eggNOG" id="ENOG50305F0">
    <property type="taxonomic scope" value="Bacteria"/>
</dbReference>
<dbReference type="InterPro" id="IPR046720">
    <property type="entry name" value="DUF6612"/>
</dbReference>
<dbReference type="EMBL" id="JQCR01000003">
    <property type="protein sequence ID" value="KGE17039.1"/>
    <property type="molecule type" value="Genomic_DNA"/>
</dbReference>
<evidence type="ECO:0000313" key="3">
    <source>
        <dbReference type="Proteomes" id="UP000029734"/>
    </source>
</evidence>
<protein>
    <submittedName>
        <fullName evidence="2">Uncharacterized protein</fullName>
    </submittedName>
</protein>
<accession>A0A098M3F4</accession>
<dbReference type="OrthoDB" id="2590848at2"/>
<keyword evidence="3" id="KW-1185">Reference proteome</keyword>
<dbReference type="Pfam" id="PF20316">
    <property type="entry name" value="DUF6612"/>
    <property type="match status" value="1"/>
</dbReference>